<keyword evidence="3" id="KW-0234">DNA repair</keyword>
<keyword evidence="4" id="KW-0175">Coiled coil</keyword>
<evidence type="ECO:0008006" key="8">
    <source>
        <dbReference type="Google" id="ProtNLM"/>
    </source>
</evidence>
<feature type="coiled-coil region" evidence="4">
    <location>
        <begin position="163"/>
        <end position="190"/>
    </location>
</feature>
<dbReference type="PATRIC" id="fig|2746.7.peg.1332"/>
<evidence type="ECO:0000256" key="3">
    <source>
        <dbReference type="ARBA" id="ARBA00023204"/>
    </source>
</evidence>
<dbReference type="GO" id="GO:0006310">
    <property type="term" value="P:DNA recombination"/>
    <property type="evidence" value="ECO:0007669"/>
    <property type="project" value="UniProtKB-ARBA"/>
</dbReference>
<evidence type="ECO:0000256" key="2">
    <source>
        <dbReference type="ARBA" id="ARBA00022763"/>
    </source>
</evidence>
<proteinExistence type="inferred from homology"/>
<dbReference type="Proteomes" id="UP000092504">
    <property type="component" value="Unassembled WGS sequence"/>
</dbReference>
<evidence type="ECO:0000313" key="6">
    <source>
        <dbReference type="EMBL" id="OBX36943.1"/>
    </source>
</evidence>
<evidence type="ECO:0000256" key="1">
    <source>
        <dbReference type="ARBA" id="ARBA00006638"/>
    </source>
</evidence>
<keyword evidence="2" id="KW-0227">DNA damage</keyword>
<protein>
    <recommendedName>
        <fullName evidence="8">Homolog to phage protein</fullName>
    </recommendedName>
</protein>
<accession>A0A1B8P428</accession>
<reference evidence="6 7" key="1">
    <citation type="submission" date="2016-06" db="EMBL/GenBank/DDBJ databases">
        <title>Genome sequence of halotolerant plant growth promoting strain of Halomonas elongata HEK1 isolated from salterns of Rann of Kutch, Gujarat, India.</title>
        <authorList>
            <person name="Gaba S."/>
            <person name="Singh R.N."/>
            <person name="Abrol S."/>
            <person name="Kaushik R."/>
            <person name="Saxena A.K."/>
        </authorList>
    </citation>
    <scope>NUCLEOTIDE SEQUENCE [LARGE SCALE GENOMIC DNA]</scope>
    <source>
        <strain evidence="6 7">HEK1</strain>
    </source>
</reference>
<dbReference type="AlphaFoldDB" id="A0A1B8P428"/>
<name>A0A1B8P428_HALEL</name>
<dbReference type="GO" id="GO:0006302">
    <property type="term" value="P:double-strand break repair"/>
    <property type="evidence" value="ECO:0007669"/>
    <property type="project" value="UniProtKB-ARBA"/>
</dbReference>
<dbReference type="EMBL" id="MAJD01000001">
    <property type="protein sequence ID" value="OBX36943.1"/>
    <property type="molecule type" value="Genomic_DNA"/>
</dbReference>
<sequence length="261" mass="29656">MTQDTDHLALWHQVEKTPTNVVKQANVNGQQITAIDTMHMIRLATQVFGPMGLGWGYQIEEERYDQGAPILDPQTGEVKAHELTHTVRLLLWYRWQGEKGEVTQFGHTRAVYRTNKGSWMTDGEAPKKSVSDAMKKCLSLLGFAADIFTGMFDDQDYRAAREAETRIAKAEDADAEIERYRQEYQDWLSRECDTLRNKIPHPRSIQLAAERILQRVPDKASMARVDGAKGAAMIQKAAEEGIERARAERQQQTEQEAESHG</sequence>
<dbReference type="InterPro" id="IPR041247">
    <property type="entry name" value="Rad52_fam"/>
</dbReference>
<evidence type="ECO:0000256" key="4">
    <source>
        <dbReference type="SAM" id="Coils"/>
    </source>
</evidence>
<organism evidence="6 7">
    <name type="scientific">Halomonas elongata</name>
    <dbReference type="NCBI Taxonomy" id="2746"/>
    <lineage>
        <taxon>Bacteria</taxon>
        <taxon>Pseudomonadati</taxon>
        <taxon>Pseudomonadota</taxon>
        <taxon>Gammaproteobacteria</taxon>
        <taxon>Oceanospirillales</taxon>
        <taxon>Halomonadaceae</taxon>
        <taxon>Halomonas</taxon>
    </lineage>
</organism>
<dbReference type="InterPro" id="IPR042525">
    <property type="entry name" value="Rad52_Rad59_Rad22_sf"/>
</dbReference>
<evidence type="ECO:0000256" key="5">
    <source>
        <dbReference type="SAM" id="MobiDB-lite"/>
    </source>
</evidence>
<comment type="caution">
    <text evidence="6">The sequence shown here is derived from an EMBL/GenBank/DDBJ whole genome shotgun (WGS) entry which is preliminary data.</text>
</comment>
<evidence type="ECO:0000313" key="7">
    <source>
        <dbReference type="Proteomes" id="UP000092504"/>
    </source>
</evidence>
<dbReference type="Gene3D" id="3.30.390.80">
    <property type="entry name" value="DNA repair protein Rad52/59/22"/>
    <property type="match status" value="1"/>
</dbReference>
<feature type="region of interest" description="Disordered" evidence="5">
    <location>
        <begin position="236"/>
        <end position="261"/>
    </location>
</feature>
<feature type="compositionally biased region" description="Basic and acidic residues" evidence="5">
    <location>
        <begin position="237"/>
        <end position="261"/>
    </location>
</feature>
<comment type="similarity">
    <text evidence="1">Belongs to the RAD52 family.</text>
</comment>
<gene>
    <name evidence="6" type="ORF">A8U91_01291</name>
</gene>
<dbReference type="Pfam" id="PF04098">
    <property type="entry name" value="Rad52_Rad22"/>
    <property type="match status" value="1"/>
</dbReference>